<dbReference type="Proteomes" id="UP000246085">
    <property type="component" value="Chromosome BRAD3257"/>
</dbReference>
<evidence type="ECO:0000313" key="3">
    <source>
        <dbReference type="Proteomes" id="UP000246085"/>
    </source>
</evidence>
<gene>
    <name evidence="2" type="ORF">BRAD3257_1541</name>
</gene>
<reference evidence="2 3" key="1">
    <citation type="submission" date="2018-03" db="EMBL/GenBank/DDBJ databases">
        <authorList>
            <person name="Gully D."/>
        </authorList>
    </citation>
    <scope>NUCLEOTIDE SEQUENCE [LARGE SCALE GENOMIC DNA]</scope>
    <source>
        <strain evidence="2">ORS3257</strain>
    </source>
</reference>
<organism evidence="2 3">
    <name type="scientific">Bradyrhizobium vignae</name>
    <dbReference type="NCBI Taxonomy" id="1549949"/>
    <lineage>
        <taxon>Bacteria</taxon>
        <taxon>Pseudomonadati</taxon>
        <taxon>Pseudomonadota</taxon>
        <taxon>Alphaproteobacteria</taxon>
        <taxon>Hyphomicrobiales</taxon>
        <taxon>Nitrobacteraceae</taxon>
        <taxon>Bradyrhizobium</taxon>
    </lineage>
</organism>
<proteinExistence type="predicted"/>
<feature type="compositionally biased region" description="Basic residues" evidence="1">
    <location>
        <begin position="63"/>
        <end position="73"/>
    </location>
</feature>
<evidence type="ECO:0000256" key="1">
    <source>
        <dbReference type="SAM" id="MobiDB-lite"/>
    </source>
</evidence>
<accession>A0A2U3PU71</accession>
<feature type="compositionally biased region" description="Basic and acidic residues" evidence="1">
    <location>
        <begin position="30"/>
        <end position="42"/>
    </location>
</feature>
<feature type="region of interest" description="Disordered" evidence="1">
    <location>
        <begin position="30"/>
        <end position="73"/>
    </location>
</feature>
<name>A0A2U3PU71_9BRAD</name>
<evidence type="ECO:0000313" key="2">
    <source>
        <dbReference type="EMBL" id="SPP92669.1"/>
    </source>
</evidence>
<dbReference type="KEGG" id="bvz:BRAD3257_1541"/>
<sequence>MDAFDRFWQWAEKPLDSPLTIPAELHRAVMELSPEDRRDRARSTNPQRGRFPADRLQAIAQSKHARSRRIIRH</sequence>
<dbReference type="AlphaFoldDB" id="A0A2U3PU71"/>
<protein>
    <submittedName>
        <fullName evidence="2">Uncharacterized protein</fullName>
    </submittedName>
</protein>
<dbReference type="EMBL" id="LS398110">
    <property type="protein sequence ID" value="SPP92669.1"/>
    <property type="molecule type" value="Genomic_DNA"/>
</dbReference>